<dbReference type="SUPFAM" id="SSF48208">
    <property type="entry name" value="Six-hairpin glycosidases"/>
    <property type="match status" value="1"/>
</dbReference>
<dbReference type="HOGENOM" id="CLU_1064005_0_0_2"/>
<keyword evidence="2" id="KW-1185">Reference proteome</keyword>
<dbReference type="GeneID" id="25419414"/>
<name>A0A0E3WU53_9EURY</name>
<dbReference type="AlphaFoldDB" id="A0A0E3WU53"/>
<dbReference type="InterPro" id="IPR012341">
    <property type="entry name" value="6hp_glycosidase-like_sf"/>
</dbReference>
<evidence type="ECO:0008006" key="3">
    <source>
        <dbReference type="Google" id="ProtNLM"/>
    </source>
</evidence>
<sequence>MHVHVSPVNLEFDENDMFPMGGNVIAIQSGLANHSQAEQIFEAAKERKKQVNASTIGCVLAPAYPAGFFENPGTDEEYEYQNGDQWDWFAGRLILEEFLNGRNEDALIHLREVATQDNNLGGFYEWCTLNGTGKGSPTFLGSAGVLGQCVIEGYFGVDLSANSLVITPRLGSSNGSVSLYEPASGTRLSYNYTVLQNSTVLFDYETTYPGEIKFNFCVPENKRAHIYSDAPPESAYYNNENGRFLTFSSESNRSVYKIMYY</sequence>
<dbReference type="RefSeq" id="WP_052730795.1">
    <property type="nucleotide sequence ID" value="NZ_CP009516.1"/>
</dbReference>
<organism evidence="1 2">
    <name type="scientific">Methanosarcina horonobensis HB-1 = JCM 15518</name>
    <dbReference type="NCBI Taxonomy" id="1434110"/>
    <lineage>
        <taxon>Archaea</taxon>
        <taxon>Methanobacteriati</taxon>
        <taxon>Methanobacteriota</taxon>
        <taxon>Stenosarchaea group</taxon>
        <taxon>Methanomicrobia</taxon>
        <taxon>Methanosarcinales</taxon>
        <taxon>Methanosarcinaceae</taxon>
        <taxon>Methanosarcina</taxon>
    </lineage>
</organism>
<dbReference type="Proteomes" id="UP000033101">
    <property type="component" value="Chromosome"/>
</dbReference>
<evidence type="ECO:0000313" key="2">
    <source>
        <dbReference type="Proteomes" id="UP000033101"/>
    </source>
</evidence>
<dbReference type="GO" id="GO:0005975">
    <property type="term" value="P:carbohydrate metabolic process"/>
    <property type="evidence" value="ECO:0007669"/>
    <property type="project" value="InterPro"/>
</dbReference>
<protein>
    <recommendedName>
        <fullName evidence="3">Glycogen debranching enzyme C-terminal domain-containing protein</fullName>
    </recommendedName>
</protein>
<evidence type="ECO:0000313" key="1">
    <source>
        <dbReference type="EMBL" id="AKB78255.1"/>
    </source>
</evidence>
<dbReference type="OrthoDB" id="383274at2157"/>
<reference evidence="1 2" key="1">
    <citation type="submission" date="2014-07" db="EMBL/GenBank/DDBJ databases">
        <title>Methanogenic archaea and the global carbon cycle.</title>
        <authorList>
            <person name="Henriksen J.R."/>
            <person name="Luke J."/>
            <person name="Reinhart S."/>
            <person name="Benedict M.N."/>
            <person name="Youngblut N.D."/>
            <person name="Metcalf M.E."/>
            <person name="Whitaker R.J."/>
            <person name="Metcalf W.W."/>
        </authorList>
    </citation>
    <scope>NUCLEOTIDE SEQUENCE [LARGE SCALE GENOMIC DNA]</scope>
    <source>
        <strain evidence="1 2">HB-1</strain>
    </source>
</reference>
<accession>A0A0E3WU53</accession>
<dbReference type="EMBL" id="CP009516">
    <property type="protein sequence ID" value="AKB78255.1"/>
    <property type="molecule type" value="Genomic_DNA"/>
</dbReference>
<proteinExistence type="predicted"/>
<dbReference type="KEGG" id="mhor:MSHOH_1772"/>
<dbReference type="PATRIC" id="fig|1434110.4.peg.2248"/>
<dbReference type="InterPro" id="IPR008928">
    <property type="entry name" value="6-hairpin_glycosidase_sf"/>
</dbReference>
<gene>
    <name evidence="1" type="ORF">MSHOH_1772</name>
</gene>
<dbReference type="Gene3D" id="1.50.10.10">
    <property type="match status" value="1"/>
</dbReference>